<evidence type="ECO:0000313" key="4">
    <source>
        <dbReference type="EMBL" id="AVX04230.1"/>
    </source>
</evidence>
<keyword evidence="2" id="KW-1188">Viral release from host cell</keyword>
<dbReference type="AlphaFoldDB" id="A0A2R4MDZ6"/>
<dbReference type="RefSeq" id="WP_117395574.1">
    <property type="nucleotide sequence ID" value="NZ_CP021330.1"/>
</dbReference>
<evidence type="ECO:0000256" key="2">
    <source>
        <dbReference type="ARBA" id="ARBA00022612"/>
    </source>
</evidence>
<keyword evidence="3" id="KW-0231">Viral genome packaging</keyword>
<sequence>MQDIANRLKNTGDTLFNKKSEWDELCQEIAEHFHPLRADFTTSFNLGTDFQTDLMESTGVQARETLGNAPNAMLRQGNWFRAHTGIETIDDVPTNEKWLEKATKRFRQALYDRRANFVGATIEADHDWVTFGNPVLCVQTDSGREHLIFKAYHPRDCAWMENERGEVDHLHRKAPMTARAIMKRYPKTAHDTVKQLATEDGSKHVQVRQVVLPVDELNYDKDDRRKKFGDNEFASIYIDCDNSVVLSESGLKRFNFVVPRARRAGRFPQGFSPMTVVALPDSRSLQVVTETLLETGEKAVDTPILGNANVFRDNLNFYAGGFTSVDLGEGTKLSDQVMQLPPSGDFNVGLRMQEDYRRMIHEAFLLNKLFLPNVREMTAFETAQRMEEFRRAALPFFGPIEAEYHSPLLDVSFDMALELGIFKDLISEMPDELQDVDVIFDFESPLREVDGAKNLAAFKEGLQITAAAAQVDQSVTKSIDWSKAYDDAMRGAGAKAEWFSDEDQVQDDKQADKALQAIEQAAVLANSGAQVTQNVAEAEMAAQEAGLNAA</sequence>
<evidence type="ECO:0000256" key="1">
    <source>
        <dbReference type="ARBA" id="ARBA00004328"/>
    </source>
</evidence>
<protein>
    <recommendedName>
        <fullName evidence="6">Bacteriophage head to tail connecting protein</fullName>
    </recommendedName>
</protein>
<reference evidence="4 5" key="1">
    <citation type="submission" date="2017-05" db="EMBL/GenBank/DDBJ databases">
        <title>Genome Analysis of Maritalea myrionectae HL2708#5.</title>
        <authorList>
            <consortium name="Cotde Inc.-PKNU"/>
            <person name="Jang D."/>
            <person name="Oh H.-M."/>
        </authorList>
    </citation>
    <scope>NUCLEOTIDE SEQUENCE [LARGE SCALE GENOMIC DNA]</scope>
    <source>
        <strain evidence="4 5">HL2708#5</strain>
    </source>
</reference>
<dbReference type="InterPro" id="IPR020991">
    <property type="entry name" value="Connector_podovirus"/>
</dbReference>
<evidence type="ECO:0000313" key="5">
    <source>
        <dbReference type="Proteomes" id="UP000258927"/>
    </source>
</evidence>
<evidence type="ECO:0000256" key="3">
    <source>
        <dbReference type="ARBA" id="ARBA00023219"/>
    </source>
</evidence>
<comment type="subcellular location">
    <subcellularLocation>
        <location evidence="1">Virion</location>
    </subcellularLocation>
</comment>
<dbReference type="EMBL" id="CP021330">
    <property type="protein sequence ID" value="AVX04230.1"/>
    <property type="molecule type" value="Genomic_DNA"/>
</dbReference>
<gene>
    <name evidence="4" type="ORF">MXMO3_01704</name>
</gene>
<proteinExistence type="predicted"/>
<dbReference type="Pfam" id="PF12236">
    <property type="entry name" value="Head-tail_con"/>
    <property type="match status" value="1"/>
</dbReference>
<organism evidence="4 5">
    <name type="scientific">Maritalea myrionectae</name>
    <dbReference type="NCBI Taxonomy" id="454601"/>
    <lineage>
        <taxon>Bacteria</taxon>
        <taxon>Pseudomonadati</taxon>
        <taxon>Pseudomonadota</taxon>
        <taxon>Alphaproteobacteria</taxon>
        <taxon>Hyphomicrobiales</taxon>
        <taxon>Devosiaceae</taxon>
        <taxon>Maritalea</taxon>
    </lineage>
</organism>
<name>A0A2R4MDZ6_9HYPH</name>
<evidence type="ECO:0008006" key="6">
    <source>
        <dbReference type="Google" id="ProtNLM"/>
    </source>
</evidence>
<accession>A0A2R4MDZ6</accession>
<dbReference type="Proteomes" id="UP000258927">
    <property type="component" value="Chromosome"/>
</dbReference>
<keyword evidence="5" id="KW-1185">Reference proteome</keyword>
<dbReference type="KEGG" id="mmyr:MXMO3_01704"/>